<dbReference type="AlphaFoldDB" id="A0A8J4V7U7"/>
<keyword evidence="2" id="KW-1185">Reference proteome</keyword>
<sequence>MTPASICIHHQRNLESLNQSLKKYAQVLIQLERTLTQRRSRIDVGEEKEGCFSDDDECPRTNWTSTLELKWSDCSTGDYCCGLCLGFLYQGVLPQLLMDKYLNDVMLGKCIKEKKNDYSFNNQAASK</sequence>
<protein>
    <submittedName>
        <fullName evidence="1">Uncharacterized protein</fullName>
    </submittedName>
</protein>
<organism evidence="1 2">
    <name type="scientific">Castanea mollissima</name>
    <name type="common">Chinese chestnut</name>
    <dbReference type="NCBI Taxonomy" id="60419"/>
    <lineage>
        <taxon>Eukaryota</taxon>
        <taxon>Viridiplantae</taxon>
        <taxon>Streptophyta</taxon>
        <taxon>Embryophyta</taxon>
        <taxon>Tracheophyta</taxon>
        <taxon>Spermatophyta</taxon>
        <taxon>Magnoliopsida</taxon>
        <taxon>eudicotyledons</taxon>
        <taxon>Gunneridae</taxon>
        <taxon>Pentapetalae</taxon>
        <taxon>rosids</taxon>
        <taxon>fabids</taxon>
        <taxon>Fagales</taxon>
        <taxon>Fagaceae</taxon>
        <taxon>Castanea</taxon>
    </lineage>
</organism>
<accession>A0A8J4V7U7</accession>
<proteinExistence type="predicted"/>
<reference evidence="1" key="1">
    <citation type="submission" date="2020-03" db="EMBL/GenBank/DDBJ databases">
        <title>Castanea mollissima Vanexum genome sequencing.</title>
        <authorList>
            <person name="Staton M."/>
        </authorList>
    </citation>
    <scope>NUCLEOTIDE SEQUENCE</scope>
    <source>
        <tissue evidence="1">Leaf</tissue>
    </source>
</reference>
<name>A0A8J4V7U7_9ROSI</name>
<comment type="caution">
    <text evidence="1">The sequence shown here is derived from an EMBL/GenBank/DDBJ whole genome shotgun (WGS) entry which is preliminary data.</text>
</comment>
<dbReference type="Proteomes" id="UP000737018">
    <property type="component" value="Unassembled WGS sequence"/>
</dbReference>
<gene>
    <name evidence="1" type="ORF">CMV_026174</name>
</gene>
<evidence type="ECO:0000313" key="2">
    <source>
        <dbReference type="Proteomes" id="UP000737018"/>
    </source>
</evidence>
<dbReference type="EMBL" id="JRKL02007451">
    <property type="protein sequence ID" value="KAF3947727.1"/>
    <property type="molecule type" value="Genomic_DNA"/>
</dbReference>
<evidence type="ECO:0000313" key="1">
    <source>
        <dbReference type="EMBL" id="KAF3947727.1"/>
    </source>
</evidence>